<keyword evidence="8 9" id="KW-0413">Isomerase</keyword>
<dbReference type="InterPro" id="IPR001240">
    <property type="entry name" value="PRAI_dom"/>
</dbReference>
<evidence type="ECO:0000256" key="2">
    <source>
        <dbReference type="ARBA" id="ARBA00004664"/>
    </source>
</evidence>
<evidence type="ECO:0000256" key="8">
    <source>
        <dbReference type="ARBA" id="ARBA00023235"/>
    </source>
</evidence>
<dbReference type="InterPro" id="IPR044643">
    <property type="entry name" value="TrpF_fam"/>
</dbReference>
<dbReference type="GO" id="GO:0000162">
    <property type="term" value="P:L-tryptophan biosynthetic process"/>
    <property type="evidence" value="ECO:0007669"/>
    <property type="project" value="UniProtKB-UniRule"/>
</dbReference>
<dbReference type="Proteomes" id="UP000238358">
    <property type="component" value="Chromosome"/>
</dbReference>
<dbReference type="AlphaFoldDB" id="A0A269TG27"/>
<name>A0A269TG27_MEGEL</name>
<evidence type="ECO:0000256" key="6">
    <source>
        <dbReference type="ARBA" id="ARBA00022822"/>
    </source>
</evidence>
<evidence type="ECO:0000256" key="3">
    <source>
        <dbReference type="ARBA" id="ARBA00012572"/>
    </source>
</evidence>
<dbReference type="InterPro" id="IPR011060">
    <property type="entry name" value="RibuloseP-bd_barrel"/>
</dbReference>
<evidence type="ECO:0000256" key="4">
    <source>
        <dbReference type="ARBA" id="ARBA00022272"/>
    </source>
</evidence>
<evidence type="ECO:0000256" key="5">
    <source>
        <dbReference type="ARBA" id="ARBA00022605"/>
    </source>
</evidence>
<evidence type="ECO:0000256" key="7">
    <source>
        <dbReference type="ARBA" id="ARBA00023141"/>
    </source>
</evidence>
<evidence type="ECO:0000259" key="10">
    <source>
        <dbReference type="Pfam" id="PF00697"/>
    </source>
</evidence>
<keyword evidence="6 9" id="KW-0822">Tryptophan biosynthesis</keyword>
<feature type="domain" description="N-(5'phosphoribosyl) anthranilate isomerase (PRAI)" evidence="10">
    <location>
        <begin position="5"/>
        <end position="192"/>
    </location>
</feature>
<dbReference type="UniPathway" id="UPA00035">
    <property type="reaction ID" value="UER00042"/>
</dbReference>
<sequence>MVKVKFCGLKRPCDIAWANELRPDYAGFVFAGKKRRVSDDQAAALRKDLDPGIPAVGVFVDDSLEHMGKLVAAGTIQIVQLHGQEDDTMIDAVRQSLQVPVIKAFSIASQDDVRKAEQSRADYILLDHGAGGTGDCFDWALLGQLNRPYFLAGGLNPDNAVQAAAFHPYALDVSSGIETDGVKDKEKMKLFMARVRAYRR</sequence>
<dbReference type="Gene3D" id="3.20.20.70">
    <property type="entry name" value="Aldolase class I"/>
    <property type="match status" value="1"/>
</dbReference>
<reference evidence="11 12" key="1">
    <citation type="journal article" date="2018" name="Genome Announc.">
        <title>Complete genomes of two Megasphaera elsdenii strains, NCIMB 702410 and ATCC 25940.</title>
        <authorList>
            <person name="Hatmaker E.A."/>
            <person name="O'Dell K."/>
            <person name="Riley L.A."/>
            <person name="Klingeman D.M."/>
            <person name="Guss A.M."/>
        </authorList>
    </citation>
    <scope>NUCLEOTIDE SEQUENCE [LARGE SCALE GENOMIC DNA]</scope>
    <source>
        <strain evidence="11 12">NCIMB702410</strain>
    </source>
</reference>
<dbReference type="RefSeq" id="WP_014015221.1">
    <property type="nucleotide sequence ID" value="NZ_CABMON010000007.1"/>
</dbReference>
<evidence type="ECO:0000256" key="9">
    <source>
        <dbReference type="HAMAP-Rule" id="MF_00135"/>
    </source>
</evidence>
<proteinExistence type="inferred from homology"/>
<evidence type="ECO:0000313" key="12">
    <source>
        <dbReference type="Proteomes" id="UP000238358"/>
    </source>
</evidence>
<dbReference type="Pfam" id="PF00697">
    <property type="entry name" value="PRAI"/>
    <property type="match status" value="1"/>
</dbReference>
<dbReference type="GeneID" id="97491191"/>
<evidence type="ECO:0000313" key="11">
    <source>
        <dbReference type="EMBL" id="AVO28348.1"/>
    </source>
</evidence>
<evidence type="ECO:0000256" key="1">
    <source>
        <dbReference type="ARBA" id="ARBA00001164"/>
    </source>
</evidence>
<dbReference type="SUPFAM" id="SSF51366">
    <property type="entry name" value="Ribulose-phoshate binding barrel"/>
    <property type="match status" value="1"/>
</dbReference>
<accession>A0A269TG27</accession>
<keyword evidence="5 9" id="KW-0028">Amino-acid biosynthesis</keyword>
<keyword evidence="7 9" id="KW-0057">Aromatic amino acid biosynthesis</keyword>
<dbReference type="EMBL" id="CP027569">
    <property type="protein sequence ID" value="AVO28348.1"/>
    <property type="molecule type" value="Genomic_DNA"/>
</dbReference>
<dbReference type="PANTHER" id="PTHR42894">
    <property type="entry name" value="N-(5'-PHOSPHORIBOSYL)ANTHRANILATE ISOMERASE"/>
    <property type="match status" value="1"/>
</dbReference>
<dbReference type="InterPro" id="IPR013785">
    <property type="entry name" value="Aldolase_TIM"/>
</dbReference>
<dbReference type="CDD" id="cd00405">
    <property type="entry name" value="PRAI"/>
    <property type="match status" value="1"/>
</dbReference>
<dbReference type="OrthoDB" id="9786954at2"/>
<dbReference type="PANTHER" id="PTHR42894:SF1">
    <property type="entry name" value="N-(5'-PHOSPHORIBOSYL)ANTHRANILATE ISOMERASE"/>
    <property type="match status" value="1"/>
</dbReference>
<comment type="catalytic activity">
    <reaction evidence="1 9">
        <text>N-(5-phospho-beta-D-ribosyl)anthranilate = 1-(2-carboxyphenylamino)-1-deoxy-D-ribulose 5-phosphate</text>
        <dbReference type="Rhea" id="RHEA:21540"/>
        <dbReference type="ChEBI" id="CHEBI:18277"/>
        <dbReference type="ChEBI" id="CHEBI:58613"/>
        <dbReference type="EC" id="5.3.1.24"/>
    </reaction>
</comment>
<dbReference type="HAMAP" id="MF_00135">
    <property type="entry name" value="PRAI"/>
    <property type="match status" value="1"/>
</dbReference>
<comment type="pathway">
    <text evidence="2 9">Amino-acid biosynthesis; L-tryptophan biosynthesis; L-tryptophan from chorismate: step 3/5.</text>
</comment>
<comment type="similarity">
    <text evidence="9">Belongs to the TrpF family.</text>
</comment>
<dbReference type="GO" id="GO:0004640">
    <property type="term" value="F:phosphoribosylanthranilate isomerase activity"/>
    <property type="evidence" value="ECO:0007669"/>
    <property type="project" value="UniProtKB-UniRule"/>
</dbReference>
<dbReference type="EC" id="5.3.1.24" evidence="3 9"/>
<organism evidence="11 12">
    <name type="scientific">Megasphaera elsdenii</name>
    <dbReference type="NCBI Taxonomy" id="907"/>
    <lineage>
        <taxon>Bacteria</taxon>
        <taxon>Bacillati</taxon>
        <taxon>Bacillota</taxon>
        <taxon>Negativicutes</taxon>
        <taxon>Veillonellales</taxon>
        <taxon>Veillonellaceae</taxon>
        <taxon>Megasphaera</taxon>
    </lineage>
</organism>
<protein>
    <recommendedName>
        <fullName evidence="4 9">N-(5'-phosphoribosyl)anthranilate isomerase</fullName>
        <shortName evidence="9">PRAI</shortName>
        <ecNumber evidence="3 9">5.3.1.24</ecNumber>
    </recommendedName>
</protein>
<gene>
    <name evidence="9" type="primary">trpF</name>
    <name evidence="11" type="ORF">C6Y28_03520</name>
</gene>